<comment type="caution">
    <text evidence="1">The sequence shown here is derived from an EMBL/GenBank/DDBJ whole genome shotgun (WGS) entry which is preliminary data.</text>
</comment>
<reference evidence="1 2" key="1">
    <citation type="submission" date="2024-10" db="EMBL/GenBank/DDBJ databases">
        <title>The Natural Products Discovery Center: Release of the First 8490 Sequenced Strains for Exploring Actinobacteria Biosynthetic Diversity.</title>
        <authorList>
            <person name="Kalkreuter E."/>
            <person name="Kautsar S.A."/>
            <person name="Yang D."/>
            <person name="Bader C.D."/>
            <person name="Teijaro C.N."/>
            <person name="Fluegel L."/>
            <person name="Davis C.M."/>
            <person name="Simpson J.R."/>
            <person name="Lauterbach L."/>
            <person name="Steele A.D."/>
            <person name="Gui C."/>
            <person name="Meng S."/>
            <person name="Li G."/>
            <person name="Viehrig K."/>
            <person name="Ye F."/>
            <person name="Su P."/>
            <person name="Kiefer A.F."/>
            <person name="Nichols A."/>
            <person name="Cepeda A.J."/>
            <person name="Yan W."/>
            <person name="Fan B."/>
            <person name="Jiang Y."/>
            <person name="Adhikari A."/>
            <person name="Zheng C.-J."/>
            <person name="Schuster L."/>
            <person name="Cowan T.M."/>
            <person name="Smanski M.J."/>
            <person name="Chevrette M.G."/>
            <person name="De Carvalho L.P.S."/>
            <person name="Shen B."/>
        </authorList>
    </citation>
    <scope>NUCLEOTIDE SEQUENCE [LARGE SCALE GENOMIC DNA]</scope>
    <source>
        <strain evidence="1 2">NPDC002593</strain>
    </source>
</reference>
<gene>
    <name evidence="1" type="ORF">ACFYXQ_23615</name>
</gene>
<sequence>MIRLTEQNESRLRDYARIEGQSMNAIVNAAVSEYIERHERRAEVSNVIADQTTKWAELLERLK</sequence>
<evidence type="ECO:0000313" key="2">
    <source>
        <dbReference type="Proteomes" id="UP001601992"/>
    </source>
</evidence>
<accession>A0ABW6S3A2</accession>
<proteinExistence type="predicted"/>
<organism evidence="1 2">
    <name type="scientific">Nocardia jiangxiensis</name>
    <dbReference type="NCBI Taxonomy" id="282685"/>
    <lineage>
        <taxon>Bacteria</taxon>
        <taxon>Bacillati</taxon>
        <taxon>Actinomycetota</taxon>
        <taxon>Actinomycetes</taxon>
        <taxon>Mycobacteriales</taxon>
        <taxon>Nocardiaceae</taxon>
        <taxon>Nocardia</taxon>
    </lineage>
</organism>
<dbReference type="RefSeq" id="WP_040820487.1">
    <property type="nucleotide sequence ID" value="NZ_JBIAQY010000008.1"/>
</dbReference>
<dbReference type="EMBL" id="JBIAQY010000008">
    <property type="protein sequence ID" value="MFF3570776.1"/>
    <property type="molecule type" value="Genomic_DNA"/>
</dbReference>
<dbReference type="Proteomes" id="UP001601992">
    <property type="component" value="Unassembled WGS sequence"/>
</dbReference>
<keyword evidence="2" id="KW-1185">Reference proteome</keyword>
<name>A0ABW6S3A2_9NOCA</name>
<dbReference type="SUPFAM" id="SSF47598">
    <property type="entry name" value="Ribbon-helix-helix"/>
    <property type="match status" value="1"/>
</dbReference>
<evidence type="ECO:0000313" key="1">
    <source>
        <dbReference type="EMBL" id="MFF3570776.1"/>
    </source>
</evidence>
<dbReference type="InterPro" id="IPR010985">
    <property type="entry name" value="Ribbon_hlx_hlx"/>
</dbReference>
<protein>
    <submittedName>
        <fullName evidence="1">CopG family transcriptional regulator</fullName>
    </submittedName>
</protein>